<feature type="compositionally biased region" description="Pro residues" evidence="1">
    <location>
        <begin position="342"/>
        <end position="352"/>
    </location>
</feature>
<feature type="transmembrane region" description="Helical" evidence="2">
    <location>
        <begin position="101"/>
        <end position="124"/>
    </location>
</feature>
<dbReference type="Pfam" id="PF10935">
    <property type="entry name" value="DUF2637"/>
    <property type="match status" value="1"/>
</dbReference>
<feature type="compositionally biased region" description="Pro residues" evidence="1">
    <location>
        <begin position="275"/>
        <end position="284"/>
    </location>
</feature>
<evidence type="ECO:0000313" key="3">
    <source>
        <dbReference type="EMBL" id="TQS16013.1"/>
    </source>
</evidence>
<protein>
    <submittedName>
        <fullName evidence="3">DUF2637 domain-containing protein</fullName>
    </submittedName>
</protein>
<feature type="transmembrane region" description="Helical" evidence="2">
    <location>
        <begin position="71"/>
        <end position="89"/>
    </location>
</feature>
<feature type="compositionally biased region" description="Acidic residues" evidence="1">
    <location>
        <begin position="460"/>
        <end position="473"/>
    </location>
</feature>
<feature type="region of interest" description="Disordered" evidence="1">
    <location>
        <begin position="385"/>
        <end position="555"/>
    </location>
</feature>
<feature type="compositionally biased region" description="Acidic residues" evidence="1">
    <location>
        <begin position="162"/>
        <end position="181"/>
    </location>
</feature>
<feature type="compositionally biased region" description="Low complexity" evidence="1">
    <location>
        <begin position="318"/>
        <end position="331"/>
    </location>
</feature>
<organism evidence="3 4">
    <name type="scientific">Microbispora hainanensis</name>
    <dbReference type="NCBI Taxonomy" id="568844"/>
    <lineage>
        <taxon>Bacteria</taxon>
        <taxon>Bacillati</taxon>
        <taxon>Actinomycetota</taxon>
        <taxon>Actinomycetes</taxon>
        <taxon>Streptosporangiales</taxon>
        <taxon>Streptosporangiaceae</taxon>
        <taxon>Microbispora</taxon>
    </lineage>
</organism>
<feature type="transmembrane region" description="Helical" evidence="2">
    <location>
        <begin position="130"/>
        <end position="152"/>
    </location>
</feature>
<sequence length="555" mass="57633">MDVTPPGAAGTASRPSRNTPSGIPLVLRRLAIGLAGAAIAVLAGIACALSFDDLRALAVSGRAEPQLAYLYPAAFDVLLVVALVSVPLLRGARLLVRFQAGFVLILLLASAAAANAATAVGVSFDPDASALVVALAPWVMLAVGLWLLLLLLKHVRTNRADLDDDDLDDESADSDDSDDDLVPFGGAREPRAAVTAPYPVAARERPAPTPTVTAPTVTARPGSENPHTAHAGPAHAATEEHGAPPLQPVPEAVAPPGYVPPLPVSPVSETVAPPEYAPPLPVTPPQDKDPQADDPQADDENGIRIADSVPEPARETGSEAASETASETIAEQAQDEPEVLPIVPPTAAPRTPPVTEQAEPAITEPAVAEPVVSEPAVAEPVVTEPVVSEPAVAEPVVTEPVVSEPAVAEPVVTEPAVTEPAETGGRPAQPRRNRPVRWGDLVRPHTGDVLVHPRPKPDEPADAEQERAEDEAGVDTQPLRQIRDVPDPAHGSDCADPGEQDGGREPYAAEDSRQEAPDAPDAEDTTEDVAKDDEEGTVPMAPPSGRMRSTPRPPD</sequence>
<dbReference type="InterPro" id="IPR021235">
    <property type="entry name" value="DUF2637"/>
</dbReference>
<keyword evidence="2" id="KW-1133">Transmembrane helix</keyword>
<comment type="caution">
    <text evidence="3">The sequence shown here is derived from an EMBL/GenBank/DDBJ whole genome shotgun (WGS) entry which is preliminary data.</text>
</comment>
<gene>
    <name evidence="3" type="ORF">FLX08_32185</name>
</gene>
<dbReference type="AlphaFoldDB" id="A0A544YGW8"/>
<feature type="compositionally biased region" description="Low complexity" evidence="1">
    <location>
        <begin position="210"/>
        <end position="236"/>
    </location>
</feature>
<feature type="compositionally biased region" description="Low complexity" evidence="1">
    <location>
        <begin position="385"/>
        <end position="423"/>
    </location>
</feature>
<feature type="transmembrane region" description="Helical" evidence="2">
    <location>
        <begin position="30"/>
        <end position="51"/>
    </location>
</feature>
<dbReference type="RefSeq" id="WP_142624029.1">
    <property type="nucleotide sequence ID" value="NZ_VIRM01000054.1"/>
</dbReference>
<reference evidence="3 4" key="1">
    <citation type="submission" date="2019-07" db="EMBL/GenBank/DDBJ databases">
        <title>Microbispora hainanensis DSM 45428.</title>
        <authorList>
            <person name="Thawai C."/>
        </authorList>
    </citation>
    <scope>NUCLEOTIDE SEQUENCE [LARGE SCALE GENOMIC DNA]</scope>
    <source>
        <strain evidence="3 4">DSM 45428</strain>
    </source>
</reference>
<keyword evidence="2" id="KW-0472">Membrane</keyword>
<evidence type="ECO:0000313" key="4">
    <source>
        <dbReference type="Proteomes" id="UP000316541"/>
    </source>
</evidence>
<evidence type="ECO:0000256" key="2">
    <source>
        <dbReference type="SAM" id="Phobius"/>
    </source>
</evidence>
<feature type="region of interest" description="Disordered" evidence="1">
    <location>
        <begin position="161"/>
        <end position="371"/>
    </location>
</feature>
<keyword evidence="2" id="KW-0812">Transmembrane</keyword>
<accession>A0A544YGW8</accession>
<dbReference type="Proteomes" id="UP000316541">
    <property type="component" value="Unassembled WGS sequence"/>
</dbReference>
<dbReference type="EMBL" id="VIRM01000054">
    <property type="protein sequence ID" value="TQS16013.1"/>
    <property type="molecule type" value="Genomic_DNA"/>
</dbReference>
<name>A0A544YGW8_9ACTN</name>
<feature type="compositionally biased region" description="Acidic residues" evidence="1">
    <location>
        <begin position="518"/>
        <end position="536"/>
    </location>
</feature>
<proteinExistence type="predicted"/>
<evidence type="ECO:0000256" key="1">
    <source>
        <dbReference type="SAM" id="MobiDB-lite"/>
    </source>
</evidence>